<dbReference type="AlphaFoldDB" id="A0AAD5K7G4"/>
<comment type="caution">
    <text evidence="2">The sequence shown here is derived from an EMBL/GenBank/DDBJ whole genome shotgun (WGS) entry which is preliminary data.</text>
</comment>
<sequence>MSCDNKWLKYNYLFGIKLQYMVEWLETEDNFKLVTGQIAGFIPGTLKKYTKAHGYKSLQEHKKKKGIIWNLEQVKGRLRDHKDKYIKARNLTKDVRGSSGAGVNIEDSRTFADMLEEICPFYERMHALYGERQDIELEAVLEAGSGRLVVRSACDPALLMPQPQSTQEEQHIEEGEEQQQQQQQQQQEAQEEQVLASDFDAVYTTSNSADEEYDDEEGEEDEYEDVEANDEEEDDEDKAVEIARRGFESSFRGFTKDLLHLDEKVYLENKNENKRKAFRWEHEVRMHNKKMKNDLMIAAISYLPKGLSPQETKKFRDELFDSE</sequence>
<feature type="region of interest" description="Disordered" evidence="1">
    <location>
        <begin position="162"/>
        <end position="237"/>
    </location>
</feature>
<keyword evidence="3" id="KW-1185">Reference proteome</keyword>
<evidence type="ECO:0000256" key="1">
    <source>
        <dbReference type="SAM" id="MobiDB-lite"/>
    </source>
</evidence>
<reference evidence="2" key="1">
    <citation type="journal article" date="2022" name="IScience">
        <title>Evolution of zygomycete secretomes and the origins of terrestrial fungal ecologies.</title>
        <authorList>
            <person name="Chang Y."/>
            <person name="Wang Y."/>
            <person name="Mondo S."/>
            <person name="Ahrendt S."/>
            <person name="Andreopoulos W."/>
            <person name="Barry K."/>
            <person name="Beard J."/>
            <person name="Benny G.L."/>
            <person name="Blankenship S."/>
            <person name="Bonito G."/>
            <person name="Cuomo C."/>
            <person name="Desiro A."/>
            <person name="Gervers K.A."/>
            <person name="Hundley H."/>
            <person name="Kuo A."/>
            <person name="LaButti K."/>
            <person name="Lang B.F."/>
            <person name="Lipzen A."/>
            <person name="O'Donnell K."/>
            <person name="Pangilinan J."/>
            <person name="Reynolds N."/>
            <person name="Sandor L."/>
            <person name="Smith M.E."/>
            <person name="Tsang A."/>
            <person name="Grigoriev I.V."/>
            <person name="Stajich J.E."/>
            <person name="Spatafora J.W."/>
        </authorList>
    </citation>
    <scope>NUCLEOTIDE SEQUENCE</scope>
    <source>
        <strain evidence="2">RSA 2281</strain>
    </source>
</reference>
<evidence type="ECO:0000313" key="2">
    <source>
        <dbReference type="EMBL" id="KAI9272844.1"/>
    </source>
</evidence>
<evidence type="ECO:0000313" key="3">
    <source>
        <dbReference type="Proteomes" id="UP001209540"/>
    </source>
</evidence>
<protein>
    <submittedName>
        <fullName evidence="2">Uncharacterized protein</fullName>
    </submittedName>
</protein>
<feature type="compositionally biased region" description="Low complexity" evidence="1">
    <location>
        <begin position="178"/>
        <end position="188"/>
    </location>
</feature>
<accession>A0AAD5K7G4</accession>
<proteinExistence type="predicted"/>
<name>A0AAD5K7G4_9FUNG</name>
<organism evidence="2 3">
    <name type="scientific">Phascolomyces articulosus</name>
    <dbReference type="NCBI Taxonomy" id="60185"/>
    <lineage>
        <taxon>Eukaryota</taxon>
        <taxon>Fungi</taxon>
        <taxon>Fungi incertae sedis</taxon>
        <taxon>Mucoromycota</taxon>
        <taxon>Mucoromycotina</taxon>
        <taxon>Mucoromycetes</taxon>
        <taxon>Mucorales</taxon>
        <taxon>Lichtheimiaceae</taxon>
        <taxon>Phascolomyces</taxon>
    </lineage>
</organism>
<dbReference type="Proteomes" id="UP001209540">
    <property type="component" value="Unassembled WGS sequence"/>
</dbReference>
<feature type="compositionally biased region" description="Acidic residues" evidence="1">
    <location>
        <begin position="209"/>
        <end position="237"/>
    </location>
</feature>
<reference evidence="2" key="2">
    <citation type="submission" date="2023-02" db="EMBL/GenBank/DDBJ databases">
        <authorList>
            <consortium name="DOE Joint Genome Institute"/>
            <person name="Mondo S.J."/>
            <person name="Chang Y."/>
            <person name="Wang Y."/>
            <person name="Ahrendt S."/>
            <person name="Andreopoulos W."/>
            <person name="Barry K."/>
            <person name="Beard J."/>
            <person name="Benny G.L."/>
            <person name="Blankenship S."/>
            <person name="Bonito G."/>
            <person name="Cuomo C."/>
            <person name="Desiro A."/>
            <person name="Gervers K.A."/>
            <person name="Hundley H."/>
            <person name="Kuo A."/>
            <person name="LaButti K."/>
            <person name="Lang B.F."/>
            <person name="Lipzen A."/>
            <person name="O'Donnell K."/>
            <person name="Pangilinan J."/>
            <person name="Reynolds N."/>
            <person name="Sandor L."/>
            <person name="Smith M.W."/>
            <person name="Tsang A."/>
            <person name="Grigoriev I.V."/>
            <person name="Stajich J.E."/>
            <person name="Spatafora J.W."/>
        </authorList>
    </citation>
    <scope>NUCLEOTIDE SEQUENCE</scope>
    <source>
        <strain evidence="2">RSA 2281</strain>
    </source>
</reference>
<dbReference type="EMBL" id="JAIXMP010000005">
    <property type="protein sequence ID" value="KAI9272844.1"/>
    <property type="molecule type" value="Genomic_DNA"/>
</dbReference>
<gene>
    <name evidence="2" type="ORF">BDA99DRAFT_533679</name>
</gene>